<dbReference type="Gene3D" id="1.10.3210.10">
    <property type="entry name" value="Hypothetical protein af1432"/>
    <property type="match status" value="1"/>
</dbReference>
<evidence type="ECO:0000259" key="2">
    <source>
        <dbReference type="PROSITE" id="PS51831"/>
    </source>
</evidence>
<feature type="transmembrane region" description="Helical" evidence="1">
    <location>
        <begin position="163"/>
        <end position="181"/>
    </location>
</feature>
<dbReference type="Gene3D" id="2.130.10.10">
    <property type="entry name" value="YVTN repeat-like/Quinoprotein amine dehydrogenase"/>
    <property type="match status" value="3"/>
</dbReference>
<evidence type="ECO:0000313" key="4">
    <source>
        <dbReference type="EMBL" id="SKA67435.1"/>
    </source>
</evidence>
<reference evidence="5" key="1">
    <citation type="submission" date="2017-02" db="EMBL/GenBank/DDBJ databases">
        <authorList>
            <person name="Varghese N."/>
            <person name="Submissions S."/>
        </authorList>
    </citation>
    <scope>NUCLEOTIDE SEQUENCE [LARGE SCALE GENOMIC DNA]</scope>
    <source>
        <strain evidence="5">DSM 3072</strain>
    </source>
</reference>
<dbReference type="AlphaFoldDB" id="A0A1T4VRF4"/>
<dbReference type="InterPro" id="IPR006674">
    <property type="entry name" value="HD_domain"/>
</dbReference>
<dbReference type="NCBIfam" id="TIGR00277">
    <property type="entry name" value="HDIG"/>
    <property type="match status" value="1"/>
</dbReference>
<dbReference type="InterPro" id="IPR015943">
    <property type="entry name" value="WD40/YVTN_repeat-like_dom_sf"/>
</dbReference>
<dbReference type="CDD" id="cd00077">
    <property type="entry name" value="HDc"/>
    <property type="match status" value="1"/>
</dbReference>
<dbReference type="SUPFAM" id="SSF109604">
    <property type="entry name" value="HD-domain/PDEase-like"/>
    <property type="match status" value="1"/>
</dbReference>
<evidence type="ECO:0000256" key="1">
    <source>
        <dbReference type="SAM" id="Phobius"/>
    </source>
</evidence>
<dbReference type="InterPro" id="IPR052020">
    <property type="entry name" value="Cyclic_di-GMP/3'3'-cGAMP_PDE"/>
</dbReference>
<feature type="domain" description="HD-GYP" evidence="3">
    <location>
        <begin position="995"/>
        <end position="1190"/>
    </location>
</feature>
<feature type="transmembrane region" description="Helical" evidence="1">
    <location>
        <begin position="78"/>
        <end position="94"/>
    </location>
</feature>
<feature type="transmembrane region" description="Helical" evidence="1">
    <location>
        <begin position="16"/>
        <end position="42"/>
    </location>
</feature>
<keyword evidence="1" id="KW-1133">Transmembrane helix</keyword>
<keyword evidence="1" id="KW-0812">Transmembrane</keyword>
<dbReference type="SMART" id="SM00471">
    <property type="entry name" value="HDc"/>
    <property type="match status" value="1"/>
</dbReference>
<feature type="transmembrane region" description="Helical" evidence="1">
    <location>
        <begin position="954"/>
        <end position="978"/>
    </location>
</feature>
<keyword evidence="5" id="KW-1185">Reference proteome</keyword>
<dbReference type="PROSITE" id="PS51832">
    <property type="entry name" value="HD_GYP"/>
    <property type="match status" value="1"/>
</dbReference>
<dbReference type="SUPFAM" id="SSF50998">
    <property type="entry name" value="Quinoprotein alcohol dehydrogenase-like"/>
    <property type="match status" value="1"/>
</dbReference>
<dbReference type="GO" id="GO:0008081">
    <property type="term" value="F:phosphoric diester hydrolase activity"/>
    <property type="evidence" value="ECO:0007669"/>
    <property type="project" value="UniProtKB-ARBA"/>
</dbReference>
<dbReference type="EMBL" id="FUXX01000042">
    <property type="protein sequence ID" value="SKA67435.1"/>
    <property type="molecule type" value="Genomic_DNA"/>
</dbReference>
<proteinExistence type="predicted"/>
<dbReference type="InterPro" id="IPR006675">
    <property type="entry name" value="HDIG_dom"/>
</dbReference>
<dbReference type="PANTHER" id="PTHR45228">
    <property type="entry name" value="CYCLIC DI-GMP PHOSPHODIESTERASE TM_0186-RELATED"/>
    <property type="match status" value="1"/>
</dbReference>
<dbReference type="Pfam" id="PF07494">
    <property type="entry name" value="Reg_prop"/>
    <property type="match status" value="1"/>
</dbReference>
<organism evidence="4 5">
    <name type="scientific">Succinivibrio dextrinosolvens DSM 3072</name>
    <dbReference type="NCBI Taxonomy" id="1123324"/>
    <lineage>
        <taxon>Bacteria</taxon>
        <taxon>Pseudomonadati</taxon>
        <taxon>Pseudomonadota</taxon>
        <taxon>Gammaproteobacteria</taxon>
        <taxon>Aeromonadales</taxon>
        <taxon>Succinivibrionaceae</taxon>
        <taxon>Succinivibrio</taxon>
    </lineage>
</organism>
<dbReference type="Proteomes" id="UP000242432">
    <property type="component" value="Unassembled WGS sequence"/>
</dbReference>
<evidence type="ECO:0000313" key="5">
    <source>
        <dbReference type="Proteomes" id="UP000242432"/>
    </source>
</evidence>
<dbReference type="InterPro" id="IPR003607">
    <property type="entry name" value="HD/PDEase_dom"/>
</dbReference>
<dbReference type="InterPro" id="IPR037522">
    <property type="entry name" value="HD_GYP_dom"/>
</dbReference>
<dbReference type="PROSITE" id="PS51831">
    <property type="entry name" value="HD"/>
    <property type="match status" value="1"/>
</dbReference>
<evidence type="ECO:0000259" key="3">
    <source>
        <dbReference type="PROSITE" id="PS51832"/>
    </source>
</evidence>
<dbReference type="Pfam" id="PF13487">
    <property type="entry name" value="HD_5"/>
    <property type="match status" value="1"/>
</dbReference>
<feature type="transmembrane region" description="Helical" evidence="1">
    <location>
        <begin position="106"/>
        <end position="126"/>
    </location>
</feature>
<dbReference type="InterPro" id="IPR011110">
    <property type="entry name" value="Reg_prop"/>
</dbReference>
<feature type="domain" description="HD" evidence="2">
    <location>
        <begin position="1017"/>
        <end position="1139"/>
    </location>
</feature>
<accession>A0A1T4VRF4</accession>
<sequence>MFMCKDITTKNNSLNLIFLFVFYLINSLGIILSHCLSLPLWLDSIGTMFCVYFYGIYAGLLCIPVNIATLFFIDSFNFVSPAVALFLIYGTLHFKKKNSLDVNSTMIFSAFVIFFSFIISLCINMVDNRQLTENLWGSSIISFCNDNSIHHVGLLLASFYLEFMDKLISILVFYGGIHFLVNRTGWLKKSEEIKAEKNENAGNLLLVFFTLALGAVLNNPCSSYADENITDSPKITVSMPEQLSFSVQQTVINQKNGLISGNVTSLCSTSDGYIWIGSYAGLLKYDGKSFKRDESFNGIRNVKTMYAEGDRLWVGTTDQGIFSLENGRITNHLTEKEGLLSDYISGITSDDNNNIYIATPGGISILKSEGGEYTISSVYKDGNFISVSSGLGHVFAIELNGIVHCFRNLQEAFRIEPSEQTSYTSALYSDDGFLYLSDTSNRISRFTLDNERFVKVAEFSNKKMHGVKSMMYSSLGEKYKTVFISSDSGIFFIKGDSISKIETENFSDSIEQGIRDFQGNLWFASSRLGLVKFFLSPVVMVPALKDQVVNCIAKWHGNYLFGTDFGIKAYASDLKTPLSFDFTQLLEGVRIRDVYVDSSDYLWICTYGKGVFRVKDKIEHFSVKNGLFGNKARSVLEIDDSRVMLSGASGVSFFDKNSGLVRTGNIFGKDVTVLSSALGDDGKVYAGTNANGIYIIRDYKLQNVINKHNGLISNTILKIYPLKDKKGIIAVTGDGLCYISDALEVRELKNFHYFNNYDIIDIGDDKVAVTGSNGVYVVNLKDLLDDNKNYIAEHLDSSYGITELLSSNSRNYKDGNILFLASNAGVFMMDTKNYHHKDNVFKMQVEKITVDGNDLVFDSKTAPVISRASRKVTLYPSVLNFSPENPYVGVCLEGLDEDFSNIKLKDLSQINYTNIAPGDYVFTMALFDSKHERKSDVLRFPFSKAYAFYDSKLFVTYFVLVSCLIVAYFTFFLVKLLMQKIIDEKQHLLELAEQQIKMGDETILTIAQALDARDPRTKSHSVRVAEYSVMIAKQLGFTDKECSNLRKVALLHDIGKIGIPDRILNKPERLTDEEYGIMKSHVTIGAEILKNFKSIDNLTDGIKYHHERYDGKGYVLGVKGEEIPIIGRIISVADAFDAMSANRVYRDKLQLERVMNEIEKGKGSQFDPKIADIMLELIKAGKIDKFLYNQQ</sequence>
<keyword evidence="1" id="KW-0472">Membrane</keyword>
<name>A0A1T4VRF4_9GAMM</name>
<dbReference type="InterPro" id="IPR011047">
    <property type="entry name" value="Quinoprotein_ADH-like_sf"/>
</dbReference>
<protein>
    <submittedName>
        <fullName evidence="4">Energy-coupling factor transport system substrate-specific component</fullName>
    </submittedName>
</protein>
<feature type="transmembrane region" description="Helical" evidence="1">
    <location>
        <begin position="49"/>
        <end position="72"/>
    </location>
</feature>
<gene>
    <name evidence="4" type="ORF">SAMN02745213_01951</name>
</gene>